<keyword evidence="4" id="KW-0411">Iron-sulfur</keyword>
<name>A0A3E2NFC8_9FIRM</name>
<dbReference type="Pfam" id="PF01869">
    <property type="entry name" value="BcrAD_BadFG"/>
    <property type="match status" value="1"/>
</dbReference>
<keyword evidence="3" id="KW-0408">Iron</keyword>
<organism evidence="7 8">
    <name type="scientific">Lacrimispora amygdalina</name>
    <dbReference type="NCBI Taxonomy" id="253257"/>
    <lineage>
        <taxon>Bacteria</taxon>
        <taxon>Bacillati</taxon>
        <taxon>Bacillota</taxon>
        <taxon>Clostridia</taxon>
        <taxon>Lachnospirales</taxon>
        <taxon>Lachnospiraceae</taxon>
        <taxon>Lacrimispora</taxon>
    </lineage>
</organism>
<evidence type="ECO:0000313" key="7">
    <source>
        <dbReference type="EMBL" id="RFZ79717.1"/>
    </source>
</evidence>
<dbReference type="AlphaFoldDB" id="A0A3E2NFC8"/>
<evidence type="ECO:0000313" key="9">
    <source>
        <dbReference type="Proteomes" id="UP001419084"/>
    </source>
</evidence>
<dbReference type="OrthoDB" id="9778513at2"/>
<accession>A0A3E2NFC8</accession>
<feature type="domain" description="ATPase BadF/BadG/BcrA/BcrD type" evidence="5">
    <location>
        <begin position="6"/>
        <end position="249"/>
    </location>
</feature>
<dbReference type="PANTHER" id="PTHR32329">
    <property type="entry name" value="BIFUNCTIONAL PROTEIN [INCLUDES 2-HYDROXYACYL-COA DEHYDRATASE (N-TER) AND ITS ACTIVATOR DOMAIN (C_TERM)-RELATED"/>
    <property type="match status" value="1"/>
</dbReference>
<comment type="cofactor">
    <cofactor evidence="1">
        <name>[4Fe-4S] cluster</name>
        <dbReference type="ChEBI" id="CHEBI:49883"/>
    </cofactor>
</comment>
<dbReference type="RefSeq" id="WP_117416224.1">
    <property type="nucleotide sequence ID" value="NZ_BRPJ01000004.1"/>
</dbReference>
<dbReference type="InterPro" id="IPR043129">
    <property type="entry name" value="ATPase_NBD"/>
</dbReference>
<reference evidence="6 9" key="2">
    <citation type="journal article" date="2024" name="Int. J. Syst. Evol. Microbiol.">
        <title>Lacrimispora brassicae sp. nov. isolated from fermented cabbage, and proposal of Clostridium indicum Gundawar et al. 2019 and Clostridium methoxybenzovorans Mechichi et al. 1999 as heterotypic synonyms of Lacrimispora amygdalina (Parshina et al. 2003) Haas and Blanchard 2020 and Lacrimispora indolis (McClung and McCoy 1957) Haas and Blanchard 2020, respectively.</title>
        <authorList>
            <person name="Kobayashi H."/>
            <person name="Tanizawa Y."/>
            <person name="Sakamoto M."/>
            <person name="Ohkuma M."/>
            <person name="Tohno M."/>
        </authorList>
    </citation>
    <scope>NUCLEOTIDE SEQUENCE [LARGE SCALE GENOMIC DNA]</scope>
    <source>
        <strain evidence="6 9">DSM 12857</strain>
    </source>
</reference>
<evidence type="ECO:0000256" key="1">
    <source>
        <dbReference type="ARBA" id="ARBA00001966"/>
    </source>
</evidence>
<evidence type="ECO:0000256" key="4">
    <source>
        <dbReference type="ARBA" id="ARBA00023014"/>
    </source>
</evidence>
<dbReference type="EMBL" id="BRPJ01000004">
    <property type="protein sequence ID" value="GLB28383.1"/>
    <property type="molecule type" value="Genomic_DNA"/>
</dbReference>
<proteinExistence type="predicted"/>
<dbReference type="InterPro" id="IPR008275">
    <property type="entry name" value="CoA_E_activase_dom"/>
</dbReference>
<gene>
    <name evidence="7" type="ORF">DS742_06715</name>
    <name evidence="6" type="ORF">LAD12857_03060</name>
</gene>
<sequence>MKQISVGIDCGSAACKGVLLKEDSIAAVCVKPTGWNPKETARTVFRELLEQTETKEHEIRVGATGYGRVGIDFAHKKITEITCHASGADYLLQGVRTIIDIGGQDSKVISVENGKVLSFQMNDKCAAGTGRFLEMSAHRMGVDLSDFQKLLTEGKCCTLSSMCAVFADSEIVSLLAAGKTREEIAGGIIQSVVTRVMALAGRIGTESPILLTGGLAQMEGIRKELELQTGCPVNVSHLSRYAGAIGAALKV</sequence>
<evidence type="ECO:0000256" key="2">
    <source>
        <dbReference type="ARBA" id="ARBA00022723"/>
    </source>
</evidence>
<dbReference type="GO" id="GO:0051536">
    <property type="term" value="F:iron-sulfur cluster binding"/>
    <property type="evidence" value="ECO:0007669"/>
    <property type="project" value="UniProtKB-KW"/>
</dbReference>
<dbReference type="InterPro" id="IPR051805">
    <property type="entry name" value="Dehydratase_Activator_Redct"/>
</dbReference>
<evidence type="ECO:0000313" key="8">
    <source>
        <dbReference type="Proteomes" id="UP000260680"/>
    </source>
</evidence>
<dbReference type="InterPro" id="IPR002731">
    <property type="entry name" value="ATPase_BadF"/>
</dbReference>
<evidence type="ECO:0000259" key="5">
    <source>
        <dbReference type="Pfam" id="PF01869"/>
    </source>
</evidence>
<dbReference type="GO" id="GO:0046872">
    <property type="term" value="F:metal ion binding"/>
    <property type="evidence" value="ECO:0007669"/>
    <property type="project" value="UniProtKB-KW"/>
</dbReference>
<dbReference type="Gene3D" id="3.30.420.40">
    <property type="match status" value="2"/>
</dbReference>
<keyword evidence="9" id="KW-1185">Reference proteome</keyword>
<evidence type="ECO:0000313" key="6">
    <source>
        <dbReference type="EMBL" id="GLB28383.1"/>
    </source>
</evidence>
<reference evidence="7 8" key="1">
    <citation type="submission" date="2018-07" db="EMBL/GenBank/DDBJ databases">
        <title>New species, Clostridium PI-S10-A1B.</title>
        <authorList>
            <person name="Krishna G."/>
            <person name="Summeta K."/>
            <person name="Shikha S."/>
            <person name="Prabhu P.B."/>
            <person name="Suresh K."/>
        </authorList>
    </citation>
    <scope>NUCLEOTIDE SEQUENCE [LARGE SCALE GENOMIC DNA]</scope>
    <source>
        <strain evidence="7 8">PI-S10-A1B</strain>
    </source>
</reference>
<dbReference type="CDD" id="cd24109">
    <property type="entry name" value="ASKHA_NBD_YjiL-like"/>
    <property type="match status" value="1"/>
</dbReference>
<dbReference type="Proteomes" id="UP001419084">
    <property type="component" value="Unassembled WGS sequence"/>
</dbReference>
<dbReference type="EMBL" id="QOHO01000019">
    <property type="protein sequence ID" value="RFZ79717.1"/>
    <property type="molecule type" value="Genomic_DNA"/>
</dbReference>
<keyword evidence="2" id="KW-0479">Metal-binding</keyword>
<dbReference type="SUPFAM" id="SSF53067">
    <property type="entry name" value="Actin-like ATPase domain"/>
    <property type="match status" value="1"/>
</dbReference>
<dbReference type="NCBIfam" id="TIGR00241">
    <property type="entry name" value="CoA_E_activ"/>
    <property type="match status" value="1"/>
</dbReference>
<comment type="caution">
    <text evidence="7">The sequence shown here is derived from an EMBL/GenBank/DDBJ whole genome shotgun (WGS) entry which is preliminary data.</text>
</comment>
<dbReference type="PANTHER" id="PTHR32329:SF2">
    <property type="entry name" value="BIFUNCTIONAL PROTEIN [INCLUDES 2-HYDROXYACYL-COA DEHYDRATASE (N-TER) AND ITS ACTIVATOR DOMAIN (C_TERM)"/>
    <property type="match status" value="1"/>
</dbReference>
<protein>
    <submittedName>
        <fullName evidence="7">CoA activase</fullName>
    </submittedName>
</protein>
<dbReference type="Proteomes" id="UP000260680">
    <property type="component" value="Unassembled WGS sequence"/>
</dbReference>
<evidence type="ECO:0000256" key="3">
    <source>
        <dbReference type="ARBA" id="ARBA00023004"/>
    </source>
</evidence>